<evidence type="ECO:0000256" key="1">
    <source>
        <dbReference type="SAM" id="Phobius"/>
    </source>
</evidence>
<evidence type="ECO:0000313" key="2">
    <source>
        <dbReference type="EMBL" id="CDH45517.1"/>
    </source>
</evidence>
<organism evidence="2 3">
    <name type="scientific">Candidatus Contendobacter odensis Run_B_J11</name>
    <dbReference type="NCBI Taxonomy" id="1400861"/>
    <lineage>
        <taxon>Bacteria</taxon>
        <taxon>Pseudomonadati</taxon>
        <taxon>Pseudomonadota</taxon>
        <taxon>Gammaproteobacteria</taxon>
        <taxon>Candidatus Competibacteraceae</taxon>
        <taxon>Candidatus Contendibacter</taxon>
    </lineage>
</organism>
<feature type="transmembrane region" description="Helical" evidence="1">
    <location>
        <begin position="77"/>
        <end position="95"/>
    </location>
</feature>
<keyword evidence="3" id="KW-1185">Reference proteome</keyword>
<keyword evidence="1" id="KW-0812">Transmembrane</keyword>
<comment type="caution">
    <text evidence="2">The sequence shown here is derived from an EMBL/GenBank/DDBJ whole genome shotgun (WGS) entry which is preliminary data.</text>
</comment>
<sequence>MQQVIVAWARFVHDLWQNQSIDLLRPHYQTGEKMTDPRAVLKLGITAESITSGSAAVLSRPPFWKALETPLYQNTKFLSVWILGIIVSIPLIFALSTRNADASQCEVGVLGGSQTKKCASQCRYCTEGSHGKACFSGWWNQWAEGNNQLPNGWFSAGWAANDPTGIQKAIPVLGKATATATVLLDKLGLADNDLKQACYKFCDERAHKVLREGACATGGPGVWNPAWGPE</sequence>
<protein>
    <submittedName>
        <fullName evidence="2">Uncharacterized protein</fullName>
    </submittedName>
</protein>
<name>A0A7U7GC93_9GAMM</name>
<keyword evidence="1" id="KW-1133">Transmembrane helix</keyword>
<gene>
    <name evidence="2" type="ORF">BN874_2500005</name>
</gene>
<accession>A0A7U7GC93</accession>
<reference evidence="2 3" key="1">
    <citation type="journal article" date="2014" name="ISME J.">
        <title>Candidatus Competibacter-lineage genomes retrieved from metagenomes reveal functional metabolic diversity.</title>
        <authorList>
            <person name="McIlroy S.J."/>
            <person name="Albertsen M."/>
            <person name="Andresen E.K."/>
            <person name="Saunders A.M."/>
            <person name="Kristiansen R."/>
            <person name="Stokholm-Bjerregaard M."/>
            <person name="Nielsen K.L."/>
            <person name="Nielsen P.H."/>
        </authorList>
    </citation>
    <scope>NUCLEOTIDE SEQUENCE [LARGE SCALE GENOMIC DNA]</scope>
    <source>
        <strain evidence="2 3">Run_B_J11</strain>
    </source>
</reference>
<keyword evidence="1" id="KW-0472">Membrane</keyword>
<evidence type="ECO:0000313" key="3">
    <source>
        <dbReference type="Proteomes" id="UP000019184"/>
    </source>
</evidence>
<dbReference type="RefSeq" id="WP_154724883.1">
    <property type="nucleotide sequence ID" value="NZ_CBTK010000169.1"/>
</dbReference>
<dbReference type="AlphaFoldDB" id="A0A7U7GC93"/>
<proteinExistence type="predicted"/>
<dbReference type="EMBL" id="CBTK010000169">
    <property type="protein sequence ID" value="CDH45517.1"/>
    <property type="molecule type" value="Genomic_DNA"/>
</dbReference>
<dbReference type="Proteomes" id="UP000019184">
    <property type="component" value="Unassembled WGS sequence"/>
</dbReference>